<evidence type="ECO:0000256" key="1">
    <source>
        <dbReference type="SAM" id="Coils"/>
    </source>
</evidence>
<dbReference type="Proteomes" id="UP000235015">
    <property type="component" value="Unassembled WGS sequence"/>
</dbReference>
<evidence type="ECO:0000313" key="4">
    <source>
        <dbReference type="EMBL" id="PLX62370.1"/>
    </source>
</evidence>
<feature type="domain" description="Glycine zipper" evidence="3">
    <location>
        <begin position="48"/>
        <end position="89"/>
    </location>
</feature>
<protein>
    <recommendedName>
        <fullName evidence="3">Glycine zipper domain-containing protein</fullName>
    </recommendedName>
</protein>
<gene>
    <name evidence="4" type="ORF">C0630_05825</name>
</gene>
<keyword evidence="1" id="KW-0175">Coiled coil</keyword>
<evidence type="ECO:0000256" key="2">
    <source>
        <dbReference type="SAM" id="MobiDB-lite"/>
    </source>
</evidence>
<feature type="region of interest" description="Disordered" evidence="2">
    <location>
        <begin position="23"/>
        <end position="44"/>
    </location>
</feature>
<dbReference type="AlphaFoldDB" id="A0A2N6CYD7"/>
<feature type="coiled-coil region" evidence="1">
    <location>
        <begin position="112"/>
        <end position="139"/>
    </location>
</feature>
<dbReference type="PROSITE" id="PS51257">
    <property type="entry name" value="PROKAR_LIPOPROTEIN"/>
    <property type="match status" value="1"/>
</dbReference>
<name>A0A2N6CYD7_9GAMM</name>
<sequence>MKTLAVKVVPVILVGTMLTGCVTNQPRNDTESSTASSQSDSQRTKTEGAVFGALLGGLIGLAAGDEKGAVIGAAVGAGAGYLIGNEIAKRKEAYATNEDFLDAETARTAEFNQTAKAQHQRLRTEIAALDTETAALRKQYKSGKANRDQLLAKQKQLNEKIAKNQEFESTLQKEYEINSEILAEERKTRPASDPYLAKLEKENNDLKAQIEQLRDDSTHLAQINERLSV</sequence>
<comment type="caution">
    <text evidence="4">The sequence shown here is derived from an EMBL/GenBank/DDBJ whole genome shotgun (WGS) entry which is preliminary data.</text>
</comment>
<feature type="coiled-coil region" evidence="1">
    <location>
        <begin position="196"/>
        <end position="223"/>
    </location>
</feature>
<proteinExistence type="predicted"/>
<dbReference type="STRING" id="1111735.GCA_000428045_02318"/>
<feature type="compositionally biased region" description="Low complexity" evidence="2">
    <location>
        <begin position="31"/>
        <end position="41"/>
    </location>
</feature>
<evidence type="ECO:0000313" key="5">
    <source>
        <dbReference type="Proteomes" id="UP000235015"/>
    </source>
</evidence>
<dbReference type="InterPro" id="IPR039567">
    <property type="entry name" value="Gly-zipper"/>
</dbReference>
<dbReference type="Pfam" id="PF13488">
    <property type="entry name" value="Gly-zipper_Omp"/>
    <property type="match status" value="1"/>
</dbReference>
<dbReference type="RefSeq" id="WP_273438293.1">
    <property type="nucleotide sequence ID" value="NZ_PKUN01000005.1"/>
</dbReference>
<dbReference type="EMBL" id="PKUN01000005">
    <property type="protein sequence ID" value="PLX62370.1"/>
    <property type="molecule type" value="Genomic_DNA"/>
</dbReference>
<organism evidence="4 5">
    <name type="scientific">Sedimenticola selenatireducens</name>
    <dbReference type="NCBI Taxonomy" id="191960"/>
    <lineage>
        <taxon>Bacteria</taxon>
        <taxon>Pseudomonadati</taxon>
        <taxon>Pseudomonadota</taxon>
        <taxon>Gammaproteobacteria</taxon>
        <taxon>Chromatiales</taxon>
        <taxon>Sedimenticolaceae</taxon>
        <taxon>Sedimenticola</taxon>
    </lineage>
</organism>
<reference evidence="4 5" key="1">
    <citation type="submission" date="2017-11" db="EMBL/GenBank/DDBJ databases">
        <title>Genome-resolved metagenomics identifies genetic mobility, metabolic interactions, and unexpected diversity in perchlorate-reducing communities.</title>
        <authorList>
            <person name="Barnum T.P."/>
            <person name="Figueroa I.A."/>
            <person name="Carlstrom C.I."/>
            <person name="Lucas L.N."/>
            <person name="Engelbrektson A.L."/>
            <person name="Coates J.D."/>
        </authorList>
    </citation>
    <scope>NUCLEOTIDE SEQUENCE [LARGE SCALE GENOMIC DNA]</scope>
    <source>
        <strain evidence="4">BM301</strain>
    </source>
</reference>
<accession>A0A2N6CYD7</accession>
<evidence type="ECO:0000259" key="3">
    <source>
        <dbReference type="Pfam" id="PF13488"/>
    </source>
</evidence>